<accession>A0ABY7GUV6</accession>
<keyword evidence="2" id="KW-1185">Reference proteome</keyword>
<name>A0ABY7GUV6_9BACT</name>
<proteinExistence type="predicted"/>
<dbReference type="Proteomes" id="UP001164459">
    <property type="component" value="Chromosome"/>
</dbReference>
<evidence type="ECO:0000313" key="2">
    <source>
        <dbReference type="Proteomes" id="UP001164459"/>
    </source>
</evidence>
<reference evidence="1" key="1">
    <citation type="submission" date="2022-11" db="EMBL/GenBank/DDBJ databases">
        <title>Minimal conservation of predation-associated metabolite biosynthetic gene clusters underscores biosynthetic potential of Myxococcota including descriptions for ten novel species: Archangium lansinium sp. nov., Myxococcus landrumus sp. nov., Nannocystis bai.</title>
        <authorList>
            <person name="Ahearne A."/>
            <person name="Stevens C."/>
            <person name="Dowd S."/>
        </authorList>
    </citation>
    <scope>NUCLEOTIDE SEQUENCE</scope>
    <source>
        <strain evidence="1">Fl3</strain>
    </source>
</reference>
<evidence type="ECO:0000313" key="1">
    <source>
        <dbReference type="EMBL" id="WAS90747.1"/>
    </source>
</evidence>
<organism evidence="1 2">
    <name type="scientific">Nannocystis punicea</name>
    <dbReference type="NCBI Taxonomy" id="2995304"/>
    <lineage>
        <taxon>Bacteria</taxon>
        <taxon>Pseudomonadati</taxon>
        <taxon>Myxococcota</taxon>
        <taxon>Polyangia</taxon>
        <taxon>Nannocystales</taxon>
        <taxon>Nannocystaceae</taxon>
        <taxon>Nannocystis</taxon>
    </lineage>
</organism>
<protein>
    <submittedName>
        <fullName evidence="1">Uncharacterized protein</fullName>
    </submittedName>
</protein>
<dbReference type="RefSeq" id="WP_269033074.1">
    <property type="nucleotide sequence ID" value="NZ_CP114040.1"/>
</dbReference>
<gene>
    <name evidence="1" type="ORF">O0S08_31555</name>
</gene>
<sequence length="168" mass="17846">MLDVAFTGDAAYADACHQVAATPGETMVPADDYVALAPRYGAAIDCADEKVVFRGPDLANADQYPGGKDLSVRVQGGFNDESSWFGVDYLDTSNPPPAGAATPASDWGSRFDCVAIGDDGHGECTLRLDPMDSPCNGIAFPLFRYEVQEIAVDVQLHDLGYFTVQSGE</sequence>
<dbReference type="EMBL" id="CP114040">
    <property type="protein sequence ID" value="WAS90747.1"/>
    <property type="molecule type" value="Genomic_DNA"/>
</dbReference>